<reference evidence="1 2" key="1">
    <citation type="submission" date="2020-11" db="EMBL/GenBank/DDBJ databases">
        <title>Hymenobacter sp.</title>
        <authorList>
            <person name="Kim M.K."/>
        </authorList>
    </citation>
    <scope>NUCLEOTIDE SEQUENCE [LARGE SCALE GENOMIC DNA]</scope>
    <source>
        <strain evidence="1 2">BT594</strain>
    </source>
</reference>
<evidence type="ECO:0000313" key="2">
    <source>
        <dbReference type="Proteomes" id="UP000601099"/>
    </source>
</evidence>
<dbReference type="EMBL" id="JADWYK010000001">
    <property type="protein sequence ID" value="MBG8552342.1"/>
    <property type="molecule type" value="Genomic_DNA"/>
</dbReference>
<gene>
    <name evidence="1" type="ORF">I5L79_02230</name>
</gene>
<accession>A0ABS0KWU7</accession>
<organism evidence="1 2">
    <name type="scientific">Hymenobacter guriensis</name>
    <dbReference type="NCBI Taxonomy" id="2793065"/>
    <lineage>
        <taxon>Bacteria</taxon>
        <taxon>Pseudomonadati</taxon>
        <taxon>Bacteroidota</taxon>
        <taxon>Cytophagia</taxon>
        <taxon>Cytophagales</taxon>
        <taxon>Hymenobacteraceae</taxon>
        <taxon>Hymenobacter</taxon>
    </lineage>
</organism>
<proteinExistence type="predicted"/>
<dbReference type="Proteomes" id="UP000601099">
    <property type="component" value="Unassembled WGS sequence"/>
</dbReference>
<name>A0ABS0KWU7_9BACT</name>
<protein>
    <submittedName>
        <fullName evidence="1">DUF2786 domain-containing protein</fullName>
    </submittedName>
</protein>
<dbReference type="RefSeq" id="WP_196953381.1">
    <property type="nucleotide sequence ID" value="NZ_JADWYK010000001.1"/>
</dbReference>
<comment type="caution">
    <text evidence="1">The sequence shown here is derived from an EMBL/GenBank/DDBJ whole genome shotgun (WGS) entry which is preliminary data.</text>
</comment>
<keyword evidence="2" id="KW-1185">Reference proteome</keyword>
<sequence length="168" mass="19238">MSNILDLAKKMQRLAEQGVGGEKENALTMLRRLMSRNGISESDLAQTQRSYRLFPVESVDEARIISQVMSTILPVGFERKGHKDHKLAYVVEVTDLEFLEIRAKHDFYWRAYKRELELFVMAFIQKHGLVPPPSLAGVDAMPMSAEETAKVRGMMRNMDSHTYHKQIG</sequence>
<evidence type="ECO:0000313" key="1">
    <source>
        <dbReference type="EMBL" id="MBG8552342.1"/>
    </source>
</evidence>